<dbReference type="SMART" id="SM00298">
    <property type="entry name" value="CHROMO"/>
    <property type="match status" value="1"/>
</dbReference>
<feature type="region of interest" description="Disordered" evidence="2">
    <location>
        <begin position="695"/>
        <end position="717"/>
    </location>
</feature>
<dbReference type="PROSITE" id="PS51061">
    <property type="entry name" value="R3H"/>
    <property type="match status" value="1"/>
</dbReference>
<dbReference type="Gene3D" id="2.40.50.40">
    <property type="match status" value="1"/>
</dbReference>
<feature type="region of interest" description="Disordered" evidence="2">
    <location>
        <begin position="487"/>
        <end position="513"/>
    </location>
</feature>
<keyword evidence="7" id="KW-1185">Reference proteome</keyword>
<dbReference type="AlphaFoldDB" id="A0A6G1JW03"/>
<feature type="compositionally biased region" description="Polar residues" evidence="2">
    <location>
        <begin position="37"/>
        <end position="46"/>
    </location>
</feature>
<evidence type="ECO:0000259" key="4">
    <source>
        <dbReference type="PROSITE" id="PS50174"/>
    </source>
</evidence>
<dbReference type="SUPFAM" id="SSF82708">
    <property type="entry name" value="R3H domain"/>
    <property type="match status" value="1"/>
</dbReference>
<feature type="compositionally biased region" description="Low complexity" evidence="2">
    <location>
        <begin position="120"/>
        <end position="133"/>
    </location>
</feature>
<dbReference type="CDD" id="cd00024">
    <property type="entry name" value="CD_CSD"/>
    <property type="match status" value="1"/>
</dbReference>
<organism evidence="6 7">
    <name type="scientific">Pleomassaria siparia CBS 279.74</name>
    <dbReference type="NCBI Taxonomy" id="1314801"/>
    <lineage>
        <taxon>Eukaryota</taxon>
        <taxon>Fungi</taxon>
        <taxon>Dikarya</taxon>
        <taxon>Ascomycota</taxon>
        <taxon>Pezizomycotina</taxon>
        <taxon>Dothideomycetes</taxon>
        <taxon>Pleosporomycetidae</taxon>
        <taxon>Pleosporales</taxon>
        <taxon>Pleomassariaceae</taxon>
        <taxon>Pleomassaria</taxon>
    </lineage>
</organism>
<evidence type="ECO:0000256" key="2">
    <source>
        <dbReference type="SAM" id="MobiDB-lite"/>
    </source>
</evidence>
<sequence length="772" mass="85353">MARKRGGRGGRGGGGGRGRGRGRGRGDFSGPTPPRQPFNQQFSSHPFAQASAPRSTLAEEARWTSSHRSHAFEPGKQLRNLKIEFVSSGYLEGTIKQEKKEEETPVMESPNNTPTMADLSIRSASPSPSNSSSSEDEVVFRGRGTTSFTQASTTSSLPIRGVPAVSKASAPSTTTLDLPRITPSASSRPTASPTRKTLPAQSPIPDSAPAGSSQGLTPIVTAESDPDSGVDELNEEQFRRRLNGKSVWETNTPEWEHRSKPGIGWLPGRERPPMDTFLRGDVNPQDAAMDDYMQNIEDFGTREELLAFATQGFARREMSLEAGDHNDWESDMSEVQKQEDGWNADILHDLDGLSTSSDVMDIVERVVSKRVRKTGVQYLVVYEGSTQDDVHWIPASHLKTKSDLELIRAFEAESASGDRRVGSSSEDTDNSEDDSEDTDEEMEELDDAQIARILQKQEELGLPADEILLYGGDAAFADHVVDFIEPSSRGFDRSNKRRQNRARGSGRYSEPSFPSATLMADILDMDPYNGFDIMDTERPSLRPRKKGRRGQMPAELEDSDLYEQLQASWETDRATKRVKKAEREELRKQGLLGRKGKGPDLSVKFNGGFDLNEIKEEIRDFLDSDIQTLALPPMEARWRAVIHKKVNKLGLNSKSRGDGARRFTVLSKTSRTWGYDEETFDVVFDEKKFTRGQQRSLQRGAFRSGPSTRANVGYKDGDTVGASAPELGQENKGHALMEKMGWKKGMALGALDNKGILQPIAHIVKTSKLGLQ</sequence>
<dbReference type="InterPro" id="IPR036867">
    <property type="entry name" value="R3H_dom_sf"/>
</dbReference>
<dbReference type="InterPro" id="IPR051189">
    <property type="entry name" value="Splicing_assoc_domain"/>
</dbReference>
<reference evidence="6" key="1">
    <citation type="journal article" date="2020" name="Stud. Mycol.">
        <title>101 Dothideomycetes genomes: a test case for predicting lifestyles and emergence of pathogens.</title>
        <authorList>
            <person name="Haridas S."/>
            <person name="Albert R."/>
            <person name="Binder M."/>
            <person name="Bloem J."/>
            <person name="Labutti K."/>
            <person name="Salamov A."/>
            <person name="Andreopoulos B."/>
            <person name="Baker S."/>
            <person name="Barry K."/>
            <person name="Bills G."/>
            <person name="Bluhm B."/>
            <person name="Cannon C."/>
            <person name="Castanera R."/>
            <person name="Culley D."/>
            <person name="Daum C."/>
            <person name="Ezra D."/>
            <person name="Gonzalez J."/>
            <person name="Henrissat B."/>
            <person name="Kuo A."/>
            <person name="Liang C."/>
            <person name="Lipzen A."/>
            <person name="Lutzoni F."/>
            <person name="Magnuson J."/>
            <person name="Mondo S."/>
            <person name="Nolan M."/>
            <person name="Ohm R."/>
            <person name="Pangilinan J."/>
            <person name="Park H.-J."/>
            <person name="Ramirez L."/>
            <person name="Alfaro M."/>
            <person name="Sun H."/>
            <person name="Tritt A."/>
            <person name="Yoshinaga Y."/>
            <person name="Zwiers L.-H."/>
            <person name="Turgeon B."/>
            <person name="Goodwin S."/>
            <person name="Spatafora J."/>
            <person name="Crous P."/>
            <person name="Grigoriev I."/>
        </authorList>
    </citation>
    <scope>NUCLEOTIDE SEQUENCE</scope>
    <source>
        <strain evidence="6">CBS 279.74</strain>
    </source>
</reference>
<dbReference type="GO" id="GO:0006338">
    <property type="term" value="P:chromatin remodeling"/>
    <property type="evidence" value="ECO:0007669"/>
    <property type="project" value="UniProtKB-ARBA"/>
</dbReference>
<dbReference type="InterPro" id="IPR023780">
    <property type="entry name" value="Chromo_domain"/>
</dbReference>
<feature type="domain" description="Chromo" evidence="3">
    <location>
        <begin position="361"/>
        <end position="422"/>
    </location>
</feature>
<feature type="compositionally biased region" description="Low complexity" evidence="2">
    <location>
        <begin position="182"/>
        <end position="195"/>
    </location>
</feature>
<evidence type="ECO:0000259" key="5">
    <source>
        <dbReference type="PROSITE" id="PS51061"/>
    </source>
</evidence>
<dbReference type="Gene3D" id="3.30.1370.50">
    <property type="entry name" value="R3H-like domain"/>
    <property type="match status" value="1"/>
</dbReference>
<gene>
    <name evidence="6" type="ORF">K504DRAFT_462904</name>
</gene>
<feature type="compositionally biased region" description="Low complexity" evidence="2">
    <location>
        <begin position="145"/>
        <end position="156"/>
    </location>
</feature>
<evidence type="ECO:0008006" key="8">
    <source>
        <dbReference type="Google" id="ProtNLM"/>
    </source>
</evidence>
<accession>A0A6G1JW03</accession>
<feature type="region of interest" description="Disordered" evidence="2">
    <location>
        <begin position="534"/>
        <end position="557"/>
    </location>
</feature>
<dbReference type="Pfam" id="PF01424">
    <property type="entry name" value="R3H"/>
    <property type="match status" value="1"/>
</dbReference>
<dbReference type="PROSITE" id="PS50174">
    <property type="entry name" value="G_PATCH"/>
    <property type="match status" value="1"/>
</dbReference>
<dbReference type="SUPFAM" id="SSF54160">
    <property type="entry name" value="Chromo domain-like"/>
    <property type="match status" value="1"/>
</dbReference>
<comment type="subunit">
    <text evidence="1">Component of the NuA4 histone acetyltransferase complex.</text>
</comment>
<dbReference type="InterPro" id="IPR000467">
    <property type="entry name" value="G_patch_dom"/>
</dbReference>
<evidence type="ECO:0000313" key="6">
    <source>
        <dbReference type="EMBL" id="KAF2704347.1"/>
    </source>
</evidence>
<feature type="domain" description="G-patch" evidence="4">
    <location>
        <begin position="729"/>
        <end position="772"/>
    </location>
</feature>
<protein>
    <recommendedName>
        <fullName evidence="8">Protein SQS1</fullName>
    </recommendedName>
</protein>
<dbReference type="Proteomes" id="UP000799428">
    <property type="component" value="Unassembled WGS sequence"/>
</dbReference>
<dbReference type="GO" id="GO:0003676">
    <property type="term" value="F:nucleic acid binding"/>
    <property type="evidence" value="ECO:0007669"/>
    <property type="project" value="UniProtKB-UniRule"/>
</dbReference>
<evidence type="ECO:0000313" key="7">
    <source>
        <dbReference type="Proteomes" id="UP000799428"/>
    </source>
</evidence>
<dbReference type="InterPro" id="IPR000953">
    <property type="entry name" value="Chromo/chromo_shadow_dom"/>
</dbReference>
<dbReference type="InterPro" id="IPR016197">
    <property type="entry name" value="Chromo-like_dom_sf"/>
</dbReference>
<dbReference type="EMBL" id="MU005783">
    <property type="protein sequence ID" value="KAF2704347.1"/>
    <property type="molecule type" value="Genomic_DNA"/>
</dbReference>
<name>A0A6G1JW03_9PLEO</name>
<dbReference type="PANTHER" id="PTHR14195">
    <property type="entry name" value="G PATCH DOMAIN CONTAINING PROTEIN 2"/>
    <property type="match status" value="1"/>
</dbReference>
<dbReference type="SMART" id="SM00443">
    <property type="entry name" value="G_patch"/>
    <property type="match status" value="1"/>
</dbReference>
<dbReference type="Pfam" id="PF00385">
    <property type="entry name" value="Chromo"/>
    <property type="match status" value="1"/>
</dbReference>
<feature type="region of interest" description="Disordered" evidence="2">
    <location>
        <begin position="89"/>
        <end position="231"/>
    </location>
</feature>
<evidence type="ECO:0000259" key="3">
    <source>
        <dbReference type="PROSITE" id="PS50013"/>
    </source>
</evidence>
<feature type="compositionally biased region" description="Acidic residues" evidence="2">
    <location>
        <begin position="426"/>
        <end position="444"/>
    </location>
</feature>
<dbReference type="Pfam" id="PF01585">
    <property type="entry name" value="G-patch"/>
    <property type="match status" value="1"/>
</dbReference>
<dbReference type="OrthoDB" id="21470at2759"/>
<dbReference type="InterPro" id="IPR001374">
    <property type="entry name" value="R3H_dom"/>
</dbReference>
<proteinExistence type="predicted"/>
<feature type="domain" description="R3H" evidence="5">
    <location>
        <begin position="608"/>
        <end position="670"/>
    </location>
</feature>
<dbReference type="SMART" id="SM00393">
    <property type="entry name" value="R3H"/>
    <property type="match status" value="1"/>
</dbReference>
<feature type="region of interest" description="Disordered" evidence="2">
    <location>
        <begin position="415"/>
        <end position="444"/>
    </location>
</feature>
<dbReference type="PROSITE" id="PS50013">
    <property type="entry name" value="CHROMO_2"/>
    <property type="match status" value="1"/>
</dbReference>
<feature type="region of interest" description="Disordered" evidence="2">
    <location>
        <begin position="1"/>
        <end position="76"/>
    </location>
</feature>
<evidence type="ECO:0000256" key="1">
    <source>
        <dbReference type="ARBA" id="ARBA00011353"/>
    </source>
</evidence>